<feature type="region of interest" description="Disordered" evidence="1">
    <location>
        <begin position="507"/>
        <end position="580"/>
    </location>
</feature>
<proteinExistence type="predicted"/>
<accession>A0AAN6XI09</accession>
<name>A0AAN6XI09_9PEZI</name>
<sequence length="580" mass="64349">MDLTTETSSGPSPLRAGPVIRVRRYGHNDFERFDEEMARGSHLCVGSASIGKVDIDCKYHWKKAQWGVLGAAERPAGIVYMDITFKQPQGYWLQRANVFITLSQADAAAISPHGHRHSARSRRSLRSDYAVQITQQFGPKYLTGTRTVQSEIKSNSFVPTIGAMGVELGGMGHQSTTAKDRVGQWVFKGAVGRPKGPYDYCTLEWELIENELDPNKAHKQEYNTAFAFEHSEKPIIMRVDVQGKLQSKSRQFKHGLLKFSSQFGKADNSTLTHLDLRNTRSLKKVLDPIADGLDLAMQMENCQNPGTVVPDPASAQFHSPNQPIDSWQGLSPGHGLPDAQPQMLHQTQDSSLGNNHRQTEQIEMDHSQAELQRPNDGHDQIVLDPILQSLRRRQSRATQQVPAHVRLEEMTTVVGEDDSGYGTQAPDDGNHRNQQLEHIIKTIPSTPHRTPPPSRNEALEQAIAEISRVPAILFLINFLAAIARWLSGSPPPGLVISGDDGKVKVTSKKPRIMHEPSESSSSEASEVAQSLVWEGSPPRALEPPKVSSGRGIDGHLRSQQRVSIGRGSRHMRDRYQSSDY</sequence>
<dbReference type="AlphaFoldDB" id="A0AAN6XI09"/>
<protein>
    <submittedName>
        <fullName evidence="2">Uncharacterized protein</fullName>
    </submittedName>
</protein>
<keyword evidence="3" id="KW-1185">Reference proteome</keyword>
<dbReference type="Proteomes" id="UP001303160">
    <property type="component" value="Unassembled WGS sequence"/>
</dbReference>
<feature type="region of interest" description="Disordered" evidence="1">
    <location>
        <begin position="303"/>
        <end position="341"/>
    </location>
</feature>
<organism evidence="2 3">
    <name type="scientific">Triangularia verruculosa</name>
    <dbReference type="NCBI Taxonomy" id="2587418"/>
    <lineage>
        <taxon>Eukaryota</taxon>
        <taxon>Fungi</taxon>
        <taxon>Dikarya</taxon>
        <taxon>Ascomycota</taxon>
        <taxon>Pezizomycotina</taxon>
        <taxon>Sordariomycetes</taxon>
        <taxon>Sordariomycetidae</taxon>
        <taxon>Sordariales</taxon>
        <taxon>Podosporaceae</taxon>
        <taxon>Triangularia</taxon>
    </lineage>
</organism>
<reference evidence="2" key="1">
    <citation type="journal article" date="2023" name="Mol. Phylogenet. Evol.">
        <title>Genome-scale phylogeny and comparative genomics of the fungal order Sordariales.</title>
        <authorList>
            <person name="Hensen N."/>
            <person name="Bonometti L."/>
            <person name="Westerberg I."/>
            <person name="Brannstrom I.O."/>
            <person name="Guillou S."/>
            <person name="Cros-Aarteil S."/>
            <person name="Calhoun S."/>
            <person name="Haridas S."/>
            <person name="Kuo A."/>
            <person name="Mondo S."/>
            <person name="Pangilinan J."/>
            <person name="Riley R."/>
            <person name="LaButti K."/>
            <person name="Andreopoulos B."/>
            <person name="Lipzen A."/>
            <person name="Chen C."/>
            <person name="Yan M."/>
            <person name="Daum C."/>
            <person name="Ng V."/>
            <person name="Clum A."/>
            <person name="Steindorff A."/>
            <person name="Ohm R.A."/>
            <person name="Martin F."/>
            <person name="Silar P."/>
            <person name="Natvig D.O."/>
            <person name="Lalanne C."/>
            <person name="Gautier V."/>
            <person name="Ament-Velasquez S.L."/>
            <person name="Kruys A."/>
            <person name="Hutchinson M.I."/>
            <person name="Powell A.J."/>
            <person name="Barry K."/>
            <person name="Miller A.N."/>
            <person name="Grigoriev I.V."/>
            <person name="Debuchy R."/>
            <person name="Gladieux P."/>
            <person name="Hiltunen Thoren M."/>
            <person name="Johannesson H."/>
        </authorList>
    </citation>
    <scope>NUCLEOTIDE SEQUENCE</scope>
    <source>
        <strain evidence="2">CBS 315.58</strain>
    </source>
</reference>
<feature type="compositionally biased region" description="Polar residues" evidence="1">
    <location>
        <begin position="316"/>
        <end position="329"/>
    </location>
</feature>
<evidence type="ECO:0000313" key="3">
    <source>
        <dbReference type="Proteomes" id="UP001303160"/>
    </source>
</evidence>
<evidence type="ECO:0000313" key="2">
    <source>
        <dbReference type="EMBL" id="KAK4200940.1"/>
    </source>
</evidence>
<evidence type="ECO:0000256" key="1">
    <source>
        <dbReference type="SAM" id="MobiDB-lite"/>
    </source>
</evidence>
<comment type="caution">
    <text evidence="2">The sequence shown here is derived from an EMBL/GenBank/DDBJ whole genome shotgun (WGS) entry which is preliminary data.</text>
</comment>
<gene>
    <name evidence="2" type="ORF">QBC40DRAFT_199529</name>
</gene>
<dbReference type="EMBL" id="MU863913">
    <property type="protein sequence ID" value="KAK4200940.1"/>
    <property type="molecule type" value="Genomic_DNA"/>
</dbReference>
<reference evidence="2" key="2">
    <citation type="submission" date="2023-05" db="EMBL/GenBank/DDBJ databases">
        <authorList>
            <consortium name="Lawrence Berkeley National Laboratory"/>
            <person name="Steindorff A."/>
            <person name="Hensen N."/>
            <person name="Bonometti L."/>
            <person name="Westerberg I."/>
            <person name="Brannstrom I.O."/>
            <person name="Guillou S."/>
            <person name="Cros-Aarteil S."/>
            <person name="Calhoun S."/>
            <person name="Haridas S."/>
            <person name="Kuo A."/>
            <person name="Mondo S."/>
            <person name="Pangilinan J."/>
            <person name="Riley R."/>
            <person name="Labutti K."/>
            <person name="Andreopoulos B."/>
            <person name="Lipzen A."/>
            <person name="Chen C."/>
            <person name="Yanf M."/>
            <person name="Daum C."/>
            <person name="Ng V."/>
            <person name="Clum A."/>
            <person name="Ohm R."/>
            <person name="Martin F."/>
            <person name="Silar P."/>
            <person name="Natvig D."/>
            <person name="Lalanne C."/>
            <person name="Gautier V."/>
            <person name="Ament-Velasquez S.L."/>
            <person name="Kruys A."/>
            <person name="Hutchinson M.I."/>
            <person name="Powell A.J."/>
            <person name="Barry K."/>
            <person name="Miller A.N."/>
            <person name="Grigoriev I.V."/>
            <person name="Debuchy R."/>
            <person name="Gladieux P."/>
            <person name="Thoren M.H."/>
            <person name="Johannesson H."/>
        </authorList>
    </citation>
    <scope>NUCLEOTIDE SEQUENCE</scope>
    <source>
        <strain evidence="2">CBS 315.58</strain>
    </source>
</reference>